<evidence type="ECO:0000313" key="6">
    <source>
        <dbReference type="Proteomes" id="UP000608890"/>
    </source>
</evidence>
<dbReference type="Gene3D" id="3.40.190.10">
    <property type="entry name" value="Periplasmic binding protein-like II"/>
    <property type="match status" value="2"/>
</dbReference>
<evidence type="ECO:0008006" key="7">
    <source>
        <dbReference type="Google" id="ProtNLM"/>
    </source>
</evidence>
<evidence type="ECO:0000256" key="1">
    <source>
        <dbReference type="ARBA" id="ARBA00004418"/>
    </source>
</evidence>
<comment type="subcellular location">
    <subcellularLocation>
        <location evidence="1">Periplasm</location>
    </subcellularLocation>
</comment>
<reference evidence="5" key="2">
    <citation type="submission" date="2020-09" db="EMBL/GenBank/DDBJ databases">
        <authorList>
            <person name="Sun Q."/>
            <person name="Zhou Y."/>
        </authorList>
    </citation>
    <scope>NUCLEOTIDE SEQUENCE</scope>
    <source>
        <strain evidence="5">CGMCC 4.7312</strain>
    </source>
</reference>
<accession>A0A917X3W2</accession>
<name>A0A917X3W2_9ACTN</name>
<keyword evidence="3 4" id="KW-0732">Signal</keyword>
<feature type="chain" id="PRO_5036699169" description="ABC transporter substrate-binding protein" evidence="4">
    <location>
        <begin position="27"/>
        <end position="371"/>
    </location>
</feature>
<reference evidence="5" key="1">
    <citation type="journal article" date="2014" name="Int. J. Syst. Evol. Microbiol.">
        <title>Complete genome sequence of Corynebacterium casei LMG S-19264T (=DSM 44701T), isolated from a smear-ripened cheese.</title>
        <authorList>
            <consortium name="US DOE Joint Genome Institute (JGI-PGF)"/>
            <person name="Walter F."/>
            <person name="Albersmeier A."/>
            <person name="Kalinowski J."/>
            <person name="Ruckert C."/>
        </authorList>
    </citation>
    <scope>NUCLEOTIDE SEQUENCE</scope>
    <source>
        <strain evidence="5">CGMCC 4.7312</strain>
    </source>
</reference>
<dbReference type="GO" id="GO:0042597">
    <property type="term" value="C:periplasmic space"/>
    <property type="evidence" value="ECO:0007669"/>
    <property type="project" value="UniProtKB-SubCell"/>
</dbReference>
<dbReference type="PANTHER" id="PTHR30024:SF47">
    <property type="entry name" value="TAURINE-BINDING PERIPLASMIC PROTEIN"/>
    <property type="match status" value="1"/>
</dbReference>
<organism evidence="5 6">
    <name type="scientific">Micromonospora sonchi</name>
    <dbReference type="NCBI Taxonomy" id="1763543"/>
    <lineage>
        <taxon>Bacteria</taxon>
        <taxon>Bacillati</taxon>
        <taxon>Actinomycetota</taxon>
        <taxon>Actinomycetes</taxon>
        <taxon>Micromonosporales</taxon>
        <taxon>Micromonosporaceae</taxon>
        <taxon>Micromonospora</taxon>
    </lineage>
</organism>
<sequence>MSYGTPLSRRHLFRLGALAGAGGLLAACSRPDGAPAGGGNANASYTTIRSTAVSYIWAPFLIAEAKGYFAEEGLNQNGKVAGQGVVANIVLAGDADFVVGSPMDTMKSTAVGQPLISFCGMVTTLATNIVVSAEAFEKAGLTEASTAEQRGAAMRGMRLASTGVASTPDLLIRYVSSNLGKLDPTKDLQIVPIQGGGSAMLAAVQNKQIDGMAISSPISDQAISDLGMKYLFDMSKDPVEPLVGFPYIVASCKQEFLEKNPDAIGAYCRAIQRSLNFIKAEKDEFRDLLAGIFTDIKPEVFKTAFESNYPIYGDSIVPTPAQFEQAKQFVVTAFEINGSVSEAEAAKKIGFEDSWNAKIAQEAFDKVGTSY</sequence>
<dbReference type="Proteomes" id="UP000608890">
    <property type="component" value="Unassembled WGS sequence"/>
</dbReference>
<evidence type="ECO:0000256" key="4">
    <source>
        <dbReference type="SAM" id="SignalP"/>
    </source>
</evidence>
<gene>
    <name evidence="5" type="ORF">GCM10011608_54290</name>
</gene>
<dbReference type="AlphaFoldDB" id="A0A917X3W2"/>
<protein>
    <recommendedName>
        <fullName evidence="7">ABC transporter substrate-binding protein</fullName>
    </recommendedName>
</protein>
<evidence type="ECO:0000313" key="5">
    <source>
        <dbReference type="EMBL" id="GGM62265.1"/>
    </source>
</evidence>
<dbReference type="InterPro" id="IPR006311">
    <property type="entry name" value="TAT_signal"/>
</dbReference>
<dbReference type="Pfam" id="PF13379">
    <property type="entry name" value="NMT1_2"/>
    <property type="match status" value="1"/>
</dbReference>
<feature type="signal peptide" evidence="4">
    <location>
        <begin position="1"/>
        <end position="26"/>
    </location>
</feature>
<dbReference type="RefSeq" id="WP_189049347.1">
    <property type="nucleotide sequence ID" value="NZ_BMNB01000037.1"/>
</dbReference>
<proteinExistence type="inferred from homology"/>
<evidence type="ECO:0000256" key="2">
    <source>
        <dbReference type="ARBA" id="ARBA00010742"/>
    </source>
</evidence>
<comment type="similarity">
    <text evidence="2">Belongs to the bacterial solute-binding protein SsuA/TauA family.</text>
</comment>
<dbReference type="SUPFAM" id="SSF53850">
    <property type="entry name" value="Periplasmic binding protein-like II"/>
    <property type="match status" value="1"/>
</dbReference>
<comment type="caution">
    <text evidence="5">The sequence shown here is derived from an EMBL/GenBank/DDBJ whole genome shotgun (WGS) entry which is preliminary data.</text>
</comment>
<dbReference type="PANTHER" id="PTHR30024">
    <property type="entry name" value="ALIPHATIC SULFONATES-BINDING PROTEIN-RELATED"/>
    <property type="match status" value="1"/>
</dbReference>
<dbReference type="PROSITE" id="PS51318">
    <property type="entry name" value="TAT"/>
    <property type="match status" value="1"/>
</dbReference>
<evidence type="ECO:0000256" key="3">
    <source>
        <dbReference type="ARBA" id="ARBA00022729"/>
    </source>
</evidence>
<keyword evidence="6" id="KW-1185">Reference proteome</keyword>
<dbReference type="EMBL" id="BMNB01000037">
    <property type="protein sequence ID" value="GGM62265.1"/>
    <property type="molecule type" value="Genomic_DNA"/>
</dbReference>